<comment type="caution">
    <text evidence="1">The sequence shown here is derived from an EMBL/GenBank/DDBJ whole genome shotgun (WGS) entry which is preliminary data.</text>
</comment>
<evidence type="ECO:0000313" key="2">
    <source>
        <dbReference type="Proteomes" id="UP001275315"/>
    </source>
</evidence>
<evidence type="ECO:0000313" key="1">
    <source>
        <dbReference type="EMBL" id="MDY0407984.1"/>
    </source>
</evidence>
<dbReference type="InterPro" id="IPR011009">
    <property type="entry name" value="Kinase-like_dom_sf"/>
</dbReference>
<keyword evidence="2" id="KW-1185">Reference proteome</keyword>
<dbReference type="PANTHER" id="PTHR41283:SF1">
    <property type="entry name" value="AMINOGLYCOSIDE PHOSPHOTRANSFERASE DOMAIN-CONTAINING PROTEIN"/>
    <property type="match status" value="1"/>
</dbReference>
<dbReference type="RefSeq" id="WP_320378752.1">
    <property type="nucleotide sequence ID" value="NZ_JAWDIQ010000001.1"/>
</dbReference>
<protein>
    <recommendedName>
        <fullName evidence="3">Aminoglycoside phosphotransferase</fullName>
    </recommendedName>
</protein>
<reference evidence="1 2" key="1">
    <citation type="submission" date="2023-10" db="EMBL/GenBank/DDBJ databases">
        <title>Virgibacillus soli CC-YMP-6 genome.</title>
        <authorList>
            <person name="Miliotis G."/>
            <person name="Sengupta P."/>
            <person name="Hameed A."/>
            <person name="Chuvochina M."/>
            <person name="Mcdonagh F."/>
            <person name="Simpson A.C."/>
            <person name="Singh N.K."/>
            <person name="Rekha P.D."/>
            <person name="Raman K."/>
            <person name="Hugenholtz P."/>
            <person name="Venkateswaran K."/>
        </authorList>
    </citation>
    <scope>NUCLEOTIDE SEQUENCE [LARGE SCALE GENOMIC DNA]</scope>
    <source>
        <strain evidence="1 2">CC-YMP-6</strain>
    </source>
</reference>
<evidence type="ECO:0008006" key="3">
    <source>
        <dbReference type="Google" id="ProtNLM"/>
    </source>
</evidence>
<dbReference type="EMBL" id="JAWDIQ010000001">
    <property type="protein sequence ID" value="MDY0407984.1"/>
    <property type="molecule type" value="Genomic_DNA"/>
</dbReference>
<proteinExistence type="predicted"/>
<organism evidence="1 2">
    <name type="scientific">Paracerasibacillus soli</name>
    <dbReference type="NCBI Taxonomy" id="480284"/>
    <lineage>
        <taxon>Bacteria</taxon>
        <taxon>Bacillati</taxon>
        <taxon>Bacillota</taxon>
        <taxon>Bacilli</taxon>
        <taxon>Bacillales</taxon>
        <taxon>Bacillaceae</taxon>
        <taxon>Paracerasibacillus</taxon>
    </lineage>
</organism>
<sequence length="94" mass="11372">METWLKKIPLVLESENVKQIKKGYSSDIKYIIDEKFLIRIFKNESERRRREEFNTIKQLGNYSEYVPKAITYQMEEDFSYMVLSYFAGEDGRVR</sequence>
<dbReference type="Proteomes" id="UP001275315">
    <property type="component" value="Unassembled WGS sequence"/>
</dbReference>
<dbReference type="SUPFAM" id="SSF56112">
    <property type="entry name" value="Protein kinase-like (PK-like)"/>
    <property type="match status" value="1"/>
</dbReference>
<dbReference type="PANTHER" id="PTHR41283">
    <property type="entry name" value="AMINOGLYCOSIDE PHOSPHOTRANSFERASE"/>
    <property type="match status" value="1"/>
</dbReference>
<name>A0ABU5CQ90_9BACI</name>
<gene>
    <name evidence="1" type="ORF">RWD45_04360</name>
</gene>
<accession>A0ABU5CQ90</accession>